<evidence type="ECO:0008006" key="4">
    <source>
        <dbReference type="Google" id="ProtNLM"/>
    </source>
</evidence>
<dbReference type="Proteomes" id="UP000716446">
    <property type="component" value="Unassembled WGS sequence"/>
</dbReference>
<evidence type="ECO:0000313" key="3">
    <source>
        <dbReference type="Proteomes" id="UP000716446"/>
    </source>
</evidence>
<accession>A0A9N8JRU7</accession>
<gene>
    <name evidence="2" type="ORF">AWRI4619_LOCUS7821</name>
</gene>
<keyword evidence="1" id="KW-0732">Signal</keyword>
<dbReference type="AlphaFoldDB" id="A0A9N8JRU7"/>
<sequence length="161" mass="18022">NWCPIFFVLFGHLSLLGCAQTCYWPDKSIAEALTSCNGMAKNSHCCGADSLCLDNGYATNMATEYLAAGVRIRCGTATPARNIARRMAEYQSLSFPRLTADSSAVVWVRMIHPDFAWQNHQVTTYIRLPLKLVSPSWIERLMPRLGILRYQGLPTAPPRQQ</sequence>
<feature type="non-terminal residue" evidence="2">
    <location>
        <position position="161"/>
    </location>
</feature>
<feature type="signal peptide" evidence="1">
    <location>
        <begin position="1"/>
        <end position="19"/>
    </location>
</feature>
<comment type="caution">
    <text evidence="2">The sequence shown here is derived from an EMBL/GenBank/DDBJ whole genome shotgun (WGS) entry which is preliminary data.</text>
</comment>
<keyword evidence="3" id="KW-1185">Reference proteome</keyword>
<name>A0A9N8JRU7_9PEZI</name>
<proteinExistence type="predicted"/>
<feature type="chain" id="PRO_5040448929" description="Hydrophobin" evidence="1">
    <location>
        <begin position="20"/>
        <end position="161"/>
    </location>
</feature>
<protein>
    <recommendedName>
        <fullName evidence="4">Hydrophobin</fullName>
    </recommendedName>
</protein>
<organism evidence="2 3">
    <name type="scientific">Aureobasidium vineae</name>
    <dbReference type="NCBI Taxonomy" id="2773715"/>
    <lineage>
        <taxon>Eukaryota</taxon>
        <taxon>Fungi</taxon>
        <taxon>Dikarya</taxon>
        <taxon>Ascomycota</taxon>
        <taxon>Pezizomycotina</taxon>
        <taxon>Dothideomycetes</taxon>
        <taxon>Dothideomycetidae</taxon>
        <taxon>Dothideales</taxon>
        <taxon>Saccotheciaceae</taxon>
        <taxon>Aureobasidium</taxon>
    </lineage>
</organism>
<evidence type="ECO:0000256" key="1">
    <source>
        <dbReference type="SAM" id="SignalP"/>
    </source>
</evidence>
<dbReference type="EMBL" id="CAIJEN010000014">
    <property type="protein sequence ID" value="CAD0093478.1"/>
    <property type="molecule type" value="Genomic_DNA"/>
</dbReference>
<reference evidence="2" key="1">
    <citation type="submission" date="2020-06" db="EMBL/GenBank/DDBJ databases">
        <authorList>
            <person name="Onetto C."/>
        </authorList>
    </citation>
    <scope>NUCLEOTIDE SEQUENCE</scope>
</reference>
<evidence type="ECO:0000313" key="2">
    <source>
        <dbReference type="EMBL" id="CAD0093478.1"/>
    </source>
</evidence>